<dbReference type="SUPFAM" id="SSF55961">
    <property type="entry name" value="Bet v1-like"/>
    <property type="match status" value="1"/>
</dbReference>
<evidence type="ECO:0000259" key="2">
    <source>
        <dbReference type="Pfam" id="PF08327"/>
    </source>
</evidence>
<name>A0A5C8PU10_9HYPH</name>
<protein>
    <submittedName>
        <fullName evidence="3">SRPBCC family protein</fullName>
    </submittedName>
</protein>
<accession>A0A5C8PU10</accession>
<gene>
    <name evidence="3" type="ORF">FHP25_01755</name>
</gene>
<dbReference type="RefSeq" id="WP_147845175.1">
    <property type="nucleotide sequence ID" value="NZ_VDUZ01000002.1"/>
</dbReference>
<sequence length="163" mass="18163">MSDDGQLGTDTVVRFERVLPGPIERVWAYLTTSAHLAGWLGEGTIEPRAGGAVDIGKGHIRGIVTQWKPPRLLAYTWNVFGPDDVESPFPESYVMIELKPHGDDVLLTLTHRPILAGFEGLTRTGWHTLLDMLGALLRGEEPEPRQVLMERNRLRYGVEKLPG</sequence>
<dbReference type="CDD" id="cd08899">
    <property type="entry name" value="SRPBCC_CalC_Aha1-like_6"/>
    <property type="match status" value="1"/>
</dbReference>
<comment type="similarity">
    <text evidence="1">Belongs to the AHA1 family.</text>
</comment>
<dbReference type="Gene3D" id="3.30.530.20">
    <property type="match status" value="1"/>
</dbReference>
<dbReference type="InterPro" id="IPR013538">
    <property type="entry name" value="ASHA1/2-like_C"/>
</dbReference>
<evidence type="ECO:0000313" key="4">
    <source>
        <dbReference type="Proteomes" id="UP000321638"/>
    </source>
</evidence>
<evidence type="ECO:0000256" key="1">
    <source>
        <dbReference type="ARBA" id="ARBA00006817"/>
    </source>
</evidence>
<dbReference type="Proteomes" id="UP000321638">
    <property type="component" value="Unassembled WGS sequence"/>
</dbReference>
<keyword evidence="4" id="KW-1185">Reference proteome</keyword>
<comment type="caution">
    <text evidence="3">The sequence shown here is derived from an EMBL/GenBank/DDBJ whole genome shotgun (WGS) entry which is preliminary data.</text>
</comment>
<dbReference type="Pfam" id="PF08327">
    <property type="entry name" value="AHSA1"/>
    <property type="match status" value="1"/>
</dbReference>
<dbReference type="AlphaFoldDB" id="A0A5C8PU10"/>
<dbReference type="InterPro" id="IPR023393">
    <property type="entry name" value="START-like_dom_sf"/>
</dbReference>
<proteinExistence type="inferred from homology"/>
<dbReference type="EMBL" id="VDUZ01000002">
    <property type="protein sequence ID" value="TXL81818.1"/>
    <property type="molecule type" value="Genomic_DNA"/>
</dbReference>
<feature type="domain" description="Activator of Hsp90 ATPase homologue 1/2-like C-terminal" evidence="2">
    <location>
        <begin position="22"/>
        <end position="137"/>
    </location>
</feature>
<dbReference type="OrthoDB" id="9815653at2"/>
<organism evidence="3 4">
    <name type="scientific">Vineibacter terrae</name>
    <dbReference type="NCBI Taxonomy" id="2586908"/>
    <lineage>
        <taxon>Bacteria</taxon>
        <taxon>Pseudomonadati</taxon>
        <taxon>Pseudomonadota</taxon>
        <taxon>Alphaproteobacteria</taxon>
        <taxon>Hyphomicrobiales</taxon>
        <taxon>Vineibacter</taxon>
    </lineage>
</organism>
<reference evidence="3 4" key="1">
    <citation type="submission" date="2019-06" db="EMBL/GenBank/DDBJ databases">
        <title>New taxonomy in bacterial strain CC-CFT640, isolated from vineyard.</title>
        <authorList>
            <person name="Lin S.-Y."/>
            <person name="Tsai C.-F."/>
            <person name="Young C.-C."/>
        </authorList>
    </citation>
    <scope>NUCLEOTIDE SEQUENCE [LARGE SCALE GENOMIC DNA]</scope>
    <source>
        <strain evidence="3 4">CC-CFT640</strain>
    </source>
</reference>
<evidence type="ECO:0000313" key="3">
    <source>
        <dbReference type="EMBL" id="TXL81818.1"/>
    </source>
</evidence>